<protein>
    <submittedName>
        <fullName evidence="1">Uncharacterized protein</fullName>
    </submittedName>
</protein>
<reference evidence="1" key="1">
    <citation type="journal article" date="2015" name="Proc. Natl. Acad. Sci. U.S.A.">
        <title>Networks of energetic and metabolic interactions define dynamics in microbial communities.</title>
        <authorList>
            <person name="Embree M."/>
            <person name="Liu J.K."/>
            <person name="Al-Bassam M.M."/>
            <person name="Zengler K."/>
        </authorList>
    </citation>
    <scope>NUCLEOTIDE SEQUENCE</scope>
</reference>
<comment type="caution">
    <text evidence="1">The sequence shown here is derived from an EMBL/GenBank/DDBJ whole genome shotgun (WGS) entry which is preliminary data.</text>
</comment>
<organism evidence="1">
    <name type="scientific">hydrocarbon metagenome</name>
    <dbReference type="NCBI Taxonomy" id="938273"/>
    <lineage>
        <taxon>unclassified sequences</taxon>
        <taxon>metagenomes</taxon>
        <taxon>ecological metagenomes</taxon>
    </lineage>
</organism>
<evidence type="ECO:0000313" key="1">
    <source>
        <dbReference type="EMBL" id="KUG18764.1"/>
    </source>
</evidence>
<dbReference type="EMBL" id="LNQE01001363">
    <property type="protein sequence ID" value="KUG18764.1"/>
    <property type="molecule type" value="Genomic_DNA"/>
</dbReference>
<name>A0A0W8FD12_9ZZZZ</name>
<accession>A0A0W8FD12</accession>
<sequence length="55" mass="6051">MGESARSCMQIPGDLLEHGEDRAITRGLMRLSERVLAQLLGNEPDLRGRGSESKI</sequence>
<proteinExistence type="predicted"/>
<gene>
    <name evidence="1" type="ORF">ASZ90_011522</name>
</gene>
<dbReference type="AlphaFoldDB" id="A0A0W8FD12"/>